<feature type="region of interest" description="Disordered" evidence="1">
    <location>
        <begin position="1"/>
        <end position="216"/>
    </location>
</feature>
<dbReference type="Proteomes" id="UP000013525">
    <property type="component" value="Unassembled WGS sequence"/>
</dbReference>
<accession>R7WLY3</accession>
<feature type="compositionally biased region" description="Basic and acidic residues" evidence="1">
    <location>
        <begin position="1"/>
        <end position="47"/>
    </location>
</feature>
<organism evidence="2 3">
    <name type="scientific">Rhodococcus rhodnii LMG 5362</name>
    <dbReference type="NCBI Taxonomy" id="1273125"/>
    <lineage>
        <taxon>Bacteria</taxon>
        <taxon>Bacillati</taxon>
        <taxon>Actinomycetota</taxon>
        <taxon>Actinomycetes</taxon>
        <taxon>Mycobacteriales</taxon>
        <taxon>Nocardiaceae</taxon>
        <taxon>Rhodococcus</taxon>
    </lineage>
</organism>
<dbReference type="PATRIC" id="fig|1273125.3.peg.3479"/>
<comment type="caution">
    <text evidence="2">The sequence shown here is derived from an EMBL/GenBank/DDBJ whole genome shotgun (WGS) entry which is preliminary data.</text>
</comment>
<evidence type="ECO:0000313" key="2">
    <source>
        <dbReference type="EMBL" id="EOM75039.1"/>
    </source>
</evidence>
<feature type="compositionally biased region" description="Basic and acidic residues" evidence="1">
    <location>
        <begin position="192"/>
        <end position="202"/>
    </location>
</feature>
<keyword evidence="3" id="KW-1185">Reference proteome</keyword>
<feature type="compositionally biased region" description="Basic and acidic residues" evidence="1">
    <location>
        <begin position="110"/>
        <end position="135"/>
    </location>
</feature>
<evidence type="ECO:0000313" key="3">
    <source>
        <dbReference type="Proteomes" id="UP000013525"/>
    </source>
</evidence>
<dbReference type="AlphaFoldDB" id="R7WLY3"/>
<reference evidence="2 3" key="1">
    <citation type="journal article" date="2013" name="Genome Announc.">
        <title>Draft Genome Sequence of Rhodococcus rhodnii Strain LMG5362, a Symbiont of Rhodnius prolixus (Hemiptera, Reduviidae, Triatominae), the Principle Vector of Trypanosoma cruzi.</title>
        <authorList>
            <person name="Pachebat J.A."/>
            <person name="van Keulen G."/>
            <person name="Whitten M.M."/>
            <person name="Girdwood S."/>
            <person name="Del Sol R."/>
            <person name="Dyson P.J."/>
            <person name="Facey P.D."/>
        </authorList>
    </citation>
    <scope>NUCLEOTIDE SEQUENCE [LARGE SCALE GENOMIC DNA]</scope>
    <source>
        <strain evidence="2 3">LMG 5362</strain>
    </source>
</reference>
<protein>
    <submittedName>
        <fullName evidence="2">Uncharacterized protein</fullName>
    </submittedName>
</protein>
<gene>
    <name evidence="2" type="ORF">Rrhod_3652</name>
</gene>
<feature type="compositionally biased region" description="Basic and acidic residues" evidence="1">
    <location>
        <begin position="65"/>
        <end position="99"/>
    </location>
</feature>
<proteinExistence type="predicted"/>
<dbReference type="EMBL" id="APMY01000109">
    <property type="protein sequence ID" value="EOM75039.1"/>
    <property type="molecule type" value="Genomic_DNA"/>
</dbReference>
<sequence>MLDHGDRQQRLSADVGRHDPQPRRGRGEPHRERVERDHRVRDEEQRAAHGTGPAETCREHRHRREDHAVHERRDEQRARARGTSGDERDDRGAVSRDDAGGAAQHRLVPIRREPGDVGQLREQEEPDHREERGVAAREIGGDVAEPRQREPREHPPHEPGAASGLGRDHRRQRGHEQPLRRLGDRRRRRELRRQVDPRHRAEYSCSDSSGPGPQDSACTACDHRLIVVSIPVSRPHTPGISAHAIAEMPQ</sequence>
<feature type="compositionally biased region" description="Basic and acidic residues" evidence="1">
    <location>
        <begin position="144"/>
        <end position="157"/>
    </location>
</feature>
<name>R7WLY3_9NOCA</name>
<evidence type="ECO:0000256" key="1">
    <source>
        <dbReference type="SAM" id="MobiDB-lite"/>
    </source>
</evidence>